<feature type="transmembrane region" description="Helical" evidence="2">
    <location>
        <begin position="21"/>
        <end position="48"/>
    </location>
</feature>
<keyword evidence="2" id="KW-0812">Transmembrane</keyword>
<evidence type="ECO:0000313" key="5">
    <source>
        <dbReference type="RefSeq" id="XP_013788391.2"/>
    </source>
</evidence>
<dbReference type="Gene3D" id="3.40.50.1820">
    <property type="entry name" value="alpha/beta hydrolase"/>
    <property type="match status" value="1"/>
</dbReference>
<evidence type="ECO:0000259" key="3">
    <source>
        <dbReference type="Pfam" id="PF12146"/>
    </source>
</evidence>
<dbReference type="Pfam" id="PF12146">
    <property type="entry name" value="Hydrolase_4"/>
    <property type="match status" value="1"/>
</dbReference>
<dbReference type="Proteomes" id="UP000694941">
    <property type="component" value="Unplaced"/>
</dbReference>
<dbReference type="RefSeq" id="XP_013788391.2">
    <property type="nucleotide sequence ID" value="XM_013932937.2"/>
</dbReference>
<sequence length="412" mass="46324">MSKSFIFDSFSAEMSLIVTVMVYWLLFVSIPTWIVVALVTVLFFSAFIEMLRPCGAAPTMYYKDSAFSRFLLKNIPRLSIPYKPPCWAKNPNIQTLVKTYIIDQGETRFERHFLQLKDRGVVALDWALAQGSTSIMRKSRPVVILLPDLMTDARNLMYTCQKSLQQGFRPMVFNRRGHGNSPLTTPKLQSYGDPSDLRQVVKYIRSKLPNARVTAIGYGAGADLLLAYLGEFGSSAYLAAGVAVSPLFDPERLYTGSMPQPYEVLGLLASKRLVASHGEGLKKTVDVQQALSCHKLADLERHVYWKMAGCDNSEQYWEKNAPLRDADDISTPVLCITSHDDPLVVDEAIPYDVFQVYPQMLLVTTNYGGHCGFLEWGPDGLRSWADLIALDFVESVLEFSSKEERRLKSATR</sequence>
<dbReference type="SUPFAM" id="SSF53474">
    <property type="entry name" value="alpha/beta-Hydrolases"/>
    <property type="match status" value="1"/>
</dbReference>
<protein>
    <submittedName>
        <fullName evidence="5">Protein ABHD15-like</fullName>
    </submittedName>
</protein>
<keyword evidence="2" id="KW-0472">Membrane</keyword>
<evidence type="ECO:0000313" key="4">
    <source>
        <dbReference type="Proteomes" id="UP000694941"/>
    </source>
</evidence>
<comment type="similarity">
    <text evidence="1">Belongs to the AB hydrolase superfamily. AB hydrolase 4 family.</text>
</comment>
<dbReference type="PANTHER" id="PTHR10794:SF93">
    <property type="entry name" value="SERINE AMINOPEPTIDASE S33 DOMAIN-CONTAINING PROTEIN"/>
    <property type="match status" value="1"/>
</dbReference>
<dbReference type="InterPro" id="IPR029058">
    <property type="entry name" value="AB_hydrolase_fold"/>
</dbReference>
<dbReference type="PANTHER" id="PTHR10794">
    <property type="entry name" value="ABHYDROLASE DOMAIN-CONTAINING PROTEIN"/>
    <property type="match status" value="1"/>
</dbReference>
<dbReference type="InterPro" id="IPR022742">
    <property type="entry name" value="Hydrolase_4"/>
</dbReference>
<feature type="domain" description="Serine aminopeptidase S33" evidence="3">
    <location>
        <begin position="139"/>
        <end position="346"/>
    </location>
</feature>
<dbReference type="PIRSF" id="PIRSF005211">
    <property type="entry name" value="Ab_hydro_YheT"/>
    <property type="match status" value="1"/>
</dbReference>
<proteinExistence type="inferred from homology"/>
<reference evidence="5" key="1">
    <citation type="submission" date="2025-08" db="UniProtKB">
        <authorList>
            <consortium name="RefSeq"/>
        </authorList>
    </citation>
    <scope>IDENTIFICATION</scope>
    <source>
        <tissue evidence="5">Muscle</tissue>
    </source>
</reference>
<dbReference type="InterPro" id="IPR050960">
    <property type="entry name" value="AB_hydrolase_4_sf"/>
</dbReference>
<organism evidence="4 5">
    <name type="scientific">Limulus polyphemus</name>
    <name type="common">Atlantic horseshoe crab</name>
    <dbReference type="NCBI Taxonomy" id="6850"/>
    <lineage>
        <taxon>Eukaryota</taxon>
        <taxon>Metazoa</taxon>
        <taxon>Ecdysozoa</taxon>
        <taxon>Arthropoda</taxon>
        <taxon>Chelicerata</taxon>
        <taxon>Merostomata</taxon>
        <taxon>Xiphosura</taxon>
        <taxon>Limulidae</taxon>
        <taxon>Limulus</taxon>
    </lineage>
</organism>
<keyword evidence="2" id="KW-1133">Transmembrane helix</keyword>
<dbReference type="GeneID" id="106472303"/>
<gene>
    <name evidence="5" type="primary">LOC106472303</name>
</gene>
<keyword evidence="4" id="KW-1185">Reference proteome</keyword>
<accession>A0ABM1BTJ7</accession>
<evidence type="ECO:0000256" key="1">
    <source>
        <dbReference type="ARBA" id="ARBA00010884"/>
    </source>
</evidence>
<name>A0ABM1BTJ7_LIMPO</name>
<evidence type="ECO:0000256" key="2">
    <source>
        <dbReference type="SAM" id="Phobius"/>
    </source>
</evidence>
<dbReference type="InterPro" id="IPR012020">
    <property type="entry name" value="ABHD4"/>
</dbReference>